<dbReference type="EMBL" id="AP025017">
    <property type="protein sequence ID" value="BDA64286.1"/>
    <property type="molecule type" value="Genomic_DNA"/>
</dbReference>
<name>A0ABN6K7G1_9ACTO</name>
<accession>A0ABN6K7G1</accession>
<dbReference type="RefSeq" id="WP_223912169.1">
    <property type="nucleotide sequence ID" value="NZ_AP025017.1"/>
</dbReference>
<proteinExistence type="predicted"/>
<sequence>MNRIAFSLAVLAVITSIGGILRVTTQSSVGTSSYVITWSLWGISLAIGIVALGIAIARR</sequence>
<dbReference type="Proteomes" id="UP000824496">
    <property type="component" value="Chromosome"/>
</dbReference>
<keyword evidence="3" id="KW-1185">Reference proteome</keyword>
<keyword evidence="1" id="KW-1133">Transmembrane helix</keyword>
<gene>
    <name evidence="2" type="ORF">MANAM107_11200</name>
</gene>
<feature type="transmembrane region" description="Helical" evidence="1">
    <location>
        <begin position="38"/>
        <end position="57"/>
    </location>
</feature>
<keyword evidence="1" id="KW-0812">Transmembrane</keyword>
<reference evidence="2 3" key="1">
    <citation type="submission" date="2021-08" db="EMBL/GenBank/DDBJ databases">
        <title>Whole genome sequence of novel Actinomyces species strain MAS-1.</title>
        <authorList>
            <person name="Saito M."/>
            <person name="Kuwahara N."/>
            <person name="Takizawa T."/>
            <person name="Gotouda H."/>
            <person name="Ochiai T."/>
        </authorList>
    </citation>
    <scope>NUCLEOTIDE SEQUENCE [LARGE SCALE GENOMIC DNA]</scope>
    <source>
        <strain evidence="2 3">MAS-1</strain>
    </source>
</reference>
<protein>
    <submittedName>
        <fullName evidence="2">Uncharacterized protein</fullName>
    </submittedName>
</protein>
<keyword evidence="1" id="KW-0472">Membrane</keyword>
<evidence type="ECO:0000313" key="3">
    <source>
        <dbReference type="Proteomes" id="UP000824496"/>
    </source>
</evidence>
<evidence type="ECO:0000256" key="1">
    <source>
        <dbReference type="SAM" id="Phobius"/>
    </source>
</evidence>
<evidence type="ECO:0000313" key="2">
    <source>
        <dbReference type="EMBL" id="BDA64286.1"/>
    </source>
</evidence>
<organism evidence="2 3">
    <name type="scientific">Actinomyces capricornis</name>
    <dbReference type="NCBI Taxonomy" id="2755559"/>
    <lineage>
        <taxon>Bacteria</taxon>
        <taxon>Bacillati</taxon>
        <taxon>Actinomycetota</taxon>
        <taxon>Actinomycetes</taxon>
        <taxon>Actinomycetales</taxon>
        <taxon>Actinomycetaceae</taxon>
        <taxon>Actinomyces</taxon>
    </lineage>
</organism>